<dbReference type="CDD" id="cd20525">
    <property type="entry name" value="CYCLIN_CCNH_rpt2"/>
    <property type="match status" value="1"/>
</dbReference>
<dbReference type="InterPro" id="IPR043198">
    <property type="entry name" value="Cyclin/Ssn8"/>
</dbReference>
<reference evidence="5 6" key="1">
    <citation type="submission" date="2021-12" db="EMBL/GenBank/DDBJ databases">
        <title>High titer production of polyol ester of fatty acids by Rhodotorula paludigena BS15 towards product separation-free biomass refinery.</title>
        <authorList>
            <person name="Mano J."/>
            <person name="Ono H."/>
            <person name="Tanaka T."/>
            <person name="Naito K."/>
            <person name="Sushida H."/>
            <person name="Ike M."/>
            <person name="Tokuyasu K."/>
            <person name="Kitaoka M."/>
        </authorList>
    </citation>
    <scope>NUCLEOTIDE SEQUENCE [LARGE SCALE GENOMIC DNA]</scope>
    <source>
        <strain evidence="5 6">BS15</strain>
    </source>
</reference>
<dbReference type="InterPro" id="IPR006671">
    <property type="entry name" value="Cyclin_N"/>
</dbReference>
<feature type="region of interest" description="Disordered" evidence="3">
    <location>
        <begin position="1"/>
        <end position="25"/>
    </location>
</feature>
<dbReference type="SMART" id="SM00385">
    <property type="entry name" value="CYCLIN"/>
    <property type="match status" value="1"/>
</dbReference>
<evidence type="ECO:0000259" key="4">
    <source>
        <dbReference type="SMART" id="SM00385"/>
    </source>
</evidence>
<dbReference type="Pfam" id="PF00134">
    <property type="entry name" value="Cyclin_N"/>
    <property type="match status" value="1"/>
</dbReference>
<protein>
    <recommendedName>
        <fullName evidence="4">Cyclin-like domain-containing protein</fullName>
    </recommendedName>
</protein>
<evidence type="ECO:0000313" key="5">
    <source>
        <dbReference type="EMBL" id="GJN91207.1"/>
    </source>
</evidence>
<feature type="region of interest" description="Disordered" evidence="3">
    <location>
        <begin position="346"/>
        <end position="405"/>
    </location>
</feature>
<dbReference type="InterPro" id="IPR036915">
    <property type="entry name" value="Cyclin-like_sf"/>
</dbReference>
<dbReference type="EMBL" id="BQKY01000008">
    <property type="protein sequence ID" value="GJN91207.1"/>
    <property type="molecule type" value="Genomic_DNA"/>
</dbReference>
<keyword evidence="6" id="KW-1185">Reference proteome</keyword>
<dbReference type="InterPro" id="IPR013763">
    <property type="entry name" value="Cyclin-like_dom"/>
</dbReference>
<comment type="similarity">
    <text evidence="2">Belongs to the cyclin family.</text>
</comment>
<dbReference type="GO" id="GO:0016538">
    <property type="term" value="F:cyclin-dependent protein serine/threonine kinase regulator activity"/>
    <property type="evidence" value="ECO:0007669"/>
    <property type="project" value="InterPro"/>
</dbReference>
<evidence type="ECO:0000313" key="6">
    <source>
        <dbReference type="Proteomes" id="UP001342314"/>
    </source>
</evidence>
<sequence>MAVQRAQGPPKPPQGPPVQLYHQSSQYRHWRYSKEDLDKVRSELNEHAVSRVRSLWEEERAQQAVQDTPTPVAGSSADGTASEGPSQPATPPPPADIEYLTVADEQALVSYYLTQIVALCNAFKFPEMVLATAMSYLKRFYLRNTAMDYHPRNIMLTCVFLATKTENFPISIDTFAAKVKTPPAGILSLEFLVSQSLHFEYKVHHAHVALSGLVLDMQTAGVPAASLTSALPRAHAQLRASRLSPAELVYSPAQIALACMRAADRESVETWLGVKEGKKDAAERRREEVNAQRKGKGKDGGEGLATPQGDGEGSQSDEPPALEHAALLRLLDEIQAMVQDAQKNVVDKARATEIDKRLKWARNPEKDPKSALYKKRQAEEQAQREEKERAKAAKRPPQDDGSVFD</sequence>
<feature type="compositionally biased region" description="Basic and acidic residues" evidence="3">
    <location>
        <begin position="277"/>
        <end position="301"/>
    </location>
</feature>
<feature type="compositionally biased region" description="Basic and acidic residues" evidence="3">
    <location>
        <begin position="376"/>
        <end position="391"/>
    </location>
</feature>
<dbReference type="CDD" id="cd20524">
    <property type="entry name" value="CYCLIN_CCNH_rpt1"/>
    <property type="match status" value="1"/>
</dbReference>
<feature type="region of interest" description="Disordered" evidence="3">
    <location>
        <begin position="277"/>
        <end position="319"/>
    </location>
</feature>
<feature type="compositionally biased region" description="Basic and acidic residues" evidence="3">
    <location>
        <begin position="346"/>
        <end position="369"/>
    </location>
</feature>
<proteinExistence type="inferred from homology"/>
<dbReference type="Gene3D" id="1.10.472.10">
    <property type="entry name" value="Cyclin-like"/>
    <property type="match status" value="1"/>
</dbReference>
<dbReference type="GO" id="GO:0006357">
    <property type="term" value="P:regulation of transcription by RNA polymerase II"/>
    <property type="evidence" value="ECO:0007669"/>
    <property type="project" value="InterPro"/>
</dbReference>
<accession>A0AAV5GQA9</accession>
<name>A0AAV5GQA9_9BASI</name>
<dbReference type="Pfam" id="PF16899">
    <property type="entry name" value="Cyclin_C_2"/>
    <property type="match status" value="1"/>
</dbReference>
<gene>
    <name evidence="5" type="ORF">Rhopal_004225-T1</name>
</gene>
<evidence type="ECO:0000256" key="3">
    <source>
        <dbReference type="SAM" id="MobiDB-lite"/>
    </source>
</evidence>
<feature type="region of interest" description="Disordered" evidence="3">
    <location>
        <begin position="58"/>
        <end position="96"/>
    </location>
</feature>
<evidence type="ECO:0000256" key="1">
    <source>
        <dbReference type="ARBA" id="ARBA00023127"/>
    </source>
</evidence>
<comment type="caution">
    <text evidence="5">The sequence shown here is derived from an EMBL/GenBank/DDBJ whole genome shotgun (WGS) entry which is preliminary data.</text>
</comment>
<dbReference type="Proteomes" id="UP001342314">
    <property type="component" value="Unassembled WGS sequence"/>
</dbReference>
<dbReference type="SUPFAM" id="SSF47954">
    <property type="entry name" value="Cyclin-like"/>
    <property type="match status" value="2"/>
</dbReference>
<dbReference type="FunFam" id="1.10.472.10:FF:000095">
    <property type="entry name" value="Cyclin Ccl1, putative (AFU_orthologue AFUA_5G07030)"/>
    <property type="match status" value="1"/>
</dbReference>
<keyword evidence="1 2" id="KW-0195">Cyclin</keyword>
<dbReference type="PANTHER" id="PTHR10026">
    <property type="entry name" value="CYCLIN"/>
    <property type="match status" value="1"/>
</dbReference>
<dbReference type="InterPro" id="IPR031658">
    <property type="entry name" value="Cyclin_C_2"/>
</dbReference>
<evidence type="ECO:0000256" key="2">
    <source>
        <dbReference type="RuleBase" id="RU000383"/>
    </source>
</evidence>
<organism evidence="5 6">
    <name type="scientific">Rhodotorula paludigena</name>
    <dbReference type="NCBI Taxonomy" id="86838"/>
    <lineage>
        <taxon>Eukaryota</taxon>
        <taxon>Fungi</taxon>
        <taxon>Dikarya</taxon>
        <taxon>Basidiomycota</taxon>
        <taxon>Pucciniomycotina</taxon>
        <taxon>Microbotryomycetes</taxon>
        <taxon>Sporidiobolales</taxon>
        <taxon>Sporidiobolaceae</taxon>
        <taxon>Rhodotorula</taxon>
    </lineage>
</organism>
<feature type="domain" description="Cyclin-like" evidence="4">
    <location>
        <begin position="114"/>
        <end position="195"/>
    </location>
</feature>
<dbReference type="AlphaFoldDB" id="A0AAV5GQA9"/>